<dbReference type="CDD" id="cd17321">
    <property type="entry name" value="MFS_MMR_MDR_like"/>
    <property type="match status" value="1"/>
</dbReference>
<dbReference type="RefSeq" id="WP_270025964.1">
    <property type="nucleotide sequence ID" value="NZ_JAPDDP010000023.1"/>
</dbReference>
<feature type="transmembrane region" description="Helical" evidence="8">
    <location>
        <begin position="372"/>
        <end position="391"/>
    </location>
</feature>
<feature type="transmembrane region" description="Helical" evidence="8">
    <location>
        <begin position="18"/>
        <end position="42"/>
    </location>
</feature>
<dbReference type="InterPro" id="IPR004638">
    <property type="entry name" value="EmrB-like"/>
</dbReference>
<evidence type="ECO:0000256" key="1">
    <source>
        <dbReference type="ARBA" id="ARBA00004651"/>
    </source>
</evidence>
<dbReference type="InterPro" id="IPR011701">
    <property type="entry name" value="MFS"/>
</dbReference>
<evidence type="ECO:0000313" key="11">
    <source>
        <dbReference type="Proteomes" id="UP001147653"/>
    </source>
</evidence>
<feature type="transmembrane region" description="Helical" evidence="8">
    <location>
        <begin position="206"/>
        <end position="228"/>
    </location>
</feature>
<evidence type="ECO:0000256" key="8">
    <source>
        <dbReference type="SAM" id="Phobius"/>
    </source>
</evidence>
<dbReference type="PROSITE" id="PS50850">
    <property type="entry name" value="MFS"/>
    <property type="match status" value="1"/>
</dbReference>
<evidence type="ECO:0000256" key="6">
    <source>
        <dbReference type="ARBA" id="ARBA00022989"/>
    </source>
</evidence>
<dbReference type="SUPFAM" id="SSF103473">
    <property type="entry name" value="MFS general substrate transporter"/>
    <property type="match status" value="2"/>
</dbReference>
<sequence length="476" mass="49657">MSAAAVLPRTAAPSSRRWWVLATMTGSLSMIMIDQTVVSVALPTMQHDLGLSTAGVQWVVNAYLLLLAVFVALGGRVADLLGAERTFRAGSALFFLASAFCGVASNEREILIARGLQGIGAAMMIPSTGALLINAFDARERGKAMGIYTGVSMVFLALGPLIGGLLTQGVSWRAVFFINLPIGLATLVAAHYTLPKRPRQKIPAHAIDWVGIPLLIVGLGTLVLGLMQGQTWGWGSPAVIALLAAAAVLIPAFLFWETKAPAPLVELKLYRLRNFGPNSLILAGVQFALVGASVFGAVWSQQVLGFSAIHAGVAMLPLTIPLLLVAPQAGRLYDKIGPRPLLVIGSLLIGAGLAWLAYHLPAHDYDRLIPGYIVMGVGIGMTISPATTDALGAANPRERSQASGIVQTVRQVGGVIGIAVLGAIVAHVSLVAPTASVAQHVAAGTDGVADAYWTGAAVMVLMACVALLTVRRREEA</sequence>
<dbReference type="GO" id="GO:0005886">
    <property type="term" value="C:plasma membrane"/>
    <property type="evidence" value="ECO:0007669"/>
    <property type="project" value="UniProtKB-SubCell"/>
</dbReference>
<dbReference type="GO" id="GO:0022857">
    <property type="term" value="F:transmembrane transporter activity"/>
    <property type="evidence" value="ECO:0007669"/>
    <property type="project" value="InterPro"/>
</dbReference>
<reference evidence="10" key="1">
    <citation type="submission" date="2022-10" db="EMBL/GenBank/DDBJ databases">
        <title>The WGS of Solirubrobacter phytolaccae KCTC 29190.</title>
        <authorList>
            <person name="Jiang Z."/>
        </authorList>
    </citation>
    <scope>NUCLEOTIDE SEQUENCE</scope>
    <source>
        <strain evidence="10">KCTC 29190</strain>
    </source>
</reference>
<dbReference type="Gene3D" id="1.20.1720.10">
    <property type="entry name" value="Multidrug resistance protein D"/>
    <property type="match status" value="1"/>
</dbReference>
<accession>A0A9X3NCT5</accession>
<feature type="transmembrane region" description="Helical" evidence="8">
    <location>
        <begin position="412"/>
        <end position="432"/>
    </location>
</feature>
<feature type="transmembrane region" description="Helical" evidence="8">
    <location>
        <begin position="111"/>
        <end position="133"/>
    </location>
</feature>
<keyword evidence="11" id="KW-1185">Reference proteome</keyword>
<feature type="transmembrane region" description="Helical" evidence="8">
    <location>
        <begin position="172"/>
        <end position="194"/>
    </location>
</feature>
<keyword evidence="6 8" id="KW-1133">Transmembrane helix</keyword>
<comment type="subcellular location">
    <subcellularLocation>
        <location evidence="1">Cell membrane</location>
        <topology evidence="1">Multi-pass membrane protein</topology>
    </subcellularLocation>
</comment>
<feature type="transmembrane region" description="Helical" evidence="8">
    <location>
        <begin position="234"/>
        <end position="256"/>
    </location>
</feature>
<comment type="caution">
    <text evidence="10">The sequence shown here is derived from an EMBL/GenBank/DDBJ whole genome shotgun (WGS) entry which is preliminary data.</text>
</comment>
<feature type="transmembrane region" description="Helical" evidence="8">
    <location>
        <begin position="145"/>
        <end position="166"/>
    </location>
</feature>
<dbReference type="PANTHER" id="PTHR42718:SF9">
    <property type="entry name" value="MAJOR FACILITATOR SUPERFAMILY MULTIDRUG TRANSPORTER MFSC"/>
    <property type="match status" value="1"/>
</dbReference>
<evidence type="ECO:0000256" key="2">
    <source>
        <dbReference type="ARBA" id="ARBA00008537"/>
    </source>
</evidence>
<feature type="transmembrane region" description="Helical" evidence="8">
    <location>
        <begin position="305"/>
        <end position="329"/>
    </location>
</feature>
<keyword evidence="7 8" id="KW-0472">Membrane</keyword>
<dbReference type="Pfam" id="PF07690">
    <property type="entry name" value="MFS_1"/>
    <property type="match status" value="1"/>
</dbReference>
<dbReference type="EMBL" id="JAPDDP010000023">
    <property type="protein sequence ID" value="MDA0181616.1"/>
    <property type="molecule type" value="Genomic_DNA"/>
</dbReference>
<evidence type="ECO:0000256" key="3">
    <source>
        <dbReference type="ARBA" id="ARBA00022448"/>
    </source>
</evidence>
<dbReference type="Gene3D" id="1.20.1250.20">
    <property type="entry name" value="MFS general substrate transporter like domains"/>
    <property type="match status" value="1"/>
</dbReference>
<dbReference type="InterPro" id="IPR020846">
    <property type="entry name" value="MFS_dom"/>
</dbReference>
<organism evidence="10 11">
    <name type="scientific">Solirubrobacter phytolaccae</name>
    <dbReference type="NCBI Taxonomy" id="1404360"/>
    <lineage>
        <taxon>Bacteria</taxon>
        <taxon>Bacillati</taxon>
        <taxon>Actinomycetota</taxon>
        <taxon>Thermoleophilia</taxon>
        <taxon>Solirubrobacterales</taxon>
        <taxon>Solirubrobacteraceae</taxon>
        <taxon>Solirubrobacter</taxon>
    </lineage>
</organism>
<feature type="transmembrane region" description="Helical" evidence="8">
    <location>
        <begin position="86"/>
        <end position="105"/>
    </location>
</feature>
<keyword evidence="3" id="KW-0813">Transport</keyword>
<dbReference type="NCBIfam" id="TIGR00711">
    <property type="entry name" value="efflux_EmrB"/>
    <property type="match status" value="1"/>
</dbReference>
<evidence type="ECO:0000256" key="5">
    <source>
        <dbReference type="ARBA" id="ARBA00022692"/>
    </source>
</evidence>
<protein>
    <submittedName>
        <fullName evidence="10">DHA2 family efflux MFS transporter permease subunit</fullName>
    </submittedName>
</protein>
<dbReference type="PANTHER" id="PTHR42718">
    <property type="entry name" value="MAJOR FACILITATOR SUPERFAMILY MULTIDRUG TRANSPORTER MFSC"/>
    <property type="match status" value="1"/>
</dbReference>
<feature type="transmembrane region" description="Helical" evidence="8">
    <location>
        <begin position="452"/>
        <end position="470"/>
    </location>
</feature>
<comment type="similarity">
    <text evidence="2">Belongs to the major facilitator superfamily. EmrB family.</text>
</comment>
<dbReference type="AlphaFoldDB" id="A0A9X3NCT5"/>
<feature type="domain" description="Major facilitator superfamily (MFS) profile" evidence="9">
    <location>
        <begin position="20"/>
        <end position="474"/>
    </location>
</feature>
<keyword evidence="5 8" id="KW-0812">Transmembrane</keyword>
<feature type="transmembrane region" description="Helical" evidence="8">
    <location>
        <begin position="54"/>
        <end position="74"/>
    </location>
</feature>
<feature type="transmembrane region" description="Helical" evidence="8">
    <location>
        <begin position="341"/>
        <end position="360"/>
    </location>
</feature>
<proteinExistence type="inferred from homology"/>
<name>A0A9X3NCT5_9ACTN</name>
<evidence type="ECO:0000256" key="4">
    <source>
        <dbReference type="ARBA" id="ARBA00022475"/>
    </source>
</evidence>
<evidence type="ECO:0000256" key="7">
    <source>
        <dbReference type="ARBA" id="ARBA00023136"/>
    </source>
</evidence>
<gene>
    <name evidence="10" type="ORF">OJ997_15025</name>
</gene>
<dbReference type="Proteomes" id="UP001147653">
    <property type="component" value="Unassembled WGS sequence"/>
</dbReference>
<dbReference type="InterPro" id="IPR036259">
    <property type="entry name" value="MFS_trans_sf"/>
</dbReference>
<feature type="transmembrane region" description="Helical" evidence="8">
    <location>
        <begin position="277"/>
        <end position="299"/>
    </location>
</feature>
<evidence type="ECO:0000259" key="9">
    <source>
        <dbReference type="PROSITE" id="PS50850"/>
    </source>
</evidence>
<evidence type="ECO:0000313" key="10">
    <source>
        <dbReference type="EMBL" id="MDA0181616.1"/>
    </source>
</evidence>
<keyword evidence="4" id="KW-1003">Cell membrane</keyword>